<dbReference type="GO" id="GO:0030246">
    <property type="term" value="F:carbohydrate binding"/>
    <property type="evidence" value="ECO:0007669"/>
    <property type="project" value="InterPro"/>
</dbReference>
<dbReference type="Pfam" id="PF13515">
    <property type="entry name" value="FUSC_2"/>
    <property type="match status" value="1"/>
</dbReference>
<organism evidence="9 10">
    <name type="scientific">Amycolatopsis acidicola</name>
    <dbReference type="NCBI Taxonomy" id="2596893"/>
    <lineage>
        <taxon>Bacteria</taxon>
        <taxon>Bacillati</taxon>
        <taxon>Actinomycetota</taxon>
        <taxon>Actinomycetes</taxon>
        <taxon>Pseudonocardiales</taxon>
        <taxon>Pseudonocardiaceae</taxon>
        <taxon>Amycolatopsis</taxon>
    </lineage>
</organism>
<dbReference type="OrthoDB" id="4989419at2"/>
<dbReference type="Gene3D" id="2.60.40.1120">
    <property type="entry name" value="Carboxypeptidase-like, regulatory domain"/>
    <property type="match status" value="1"/>
</dbReference>
<keyword evidence="2" id="KW-1003">Cell membrane</keyword>
<feature type="transmembrane region" description="Helical" evidence="7">
    <location>
        <begin position="82"/>
        <end position="100"/>
    </location>
</feature>
<keyword evidence="3 7" id="KW-0812">Transmembrane</keyword>
<dbReference type="InterPro" id="IPR013784">
    <property type="entry name" value="Carb-bd-like_fold"/>
</dbReference>
<evidence type="ECO:0000256" key="3">
    <source>
        <dbReference type="ARBA" id="ARBA00022692"/>
    </source>
</evidence>
<sequence>MVPRFRRAVPAIHVRYIYIVIRAYGSRAVRAGWSGRVAGWFAALDPGLARWRSAWAATLCLGVALLAEFLVSSLVFPGQGALTAMLAGGVAAMQGSAAVLQRTASARIRFGLAVPVAATAGISVAVLLREEAGTVAELLGFVAITFGAVLVRRYGPAFAVLGLVGWTGCYVSMIVRPPVSRLPSLVCAEVVAGLCIVVLSLTLFRHRPHASLRHALRGWHRRTELVFAAAAGLLERPGRVRRTRLDRRYARLSSVALTVEGWLADPASSRNTGHAAFVRERLLRSEAAVDVIVESVRRLGGSPGTAGHWVPVLRLLARGSDEEAAEEARHRLESLLAGPEDPAWQTAVAVLACVRAGRGWHEADGHDPAAGFTPVVAVGPGGALPGMAGVAAAVAGGALPVRQAVQTTVAAALAIVLGMPVSPTQYYWSLIAVFIVLLGPATVAETVSRGLHRVAGTVLGCLVAIPVTALLHGNPALVIPAVLLSCLLGYYLMPVSYAVLVFFITLCVFQLYDLMHSYHPGLLPIRLAETALGAAIAVLVAWVVLPVRARDAESLARRRLFQALGELLEEVRPAAGDGCLPTLSRAVDEHRRQFALAAAARPLWTRKVSVRSGGYVALVAHTRRLAVLAHDSPHPVRATQLSHTLSERREFPWHEWSRADPGDRGVARVRELLDDLAETAGRHTKAVLSGRVAGPDGAPVVAATVTAVRLGSGASRVGHGDSDGRYRLDSGEAGAHLVVATAPGYAAVATWLFLGSGRCTKADVTLARDDDLATKT</sequence>
<evidence type="ECO:0000256" key="7">
    <source>
        <dbReference type="SAM" id="Phobius"/>
    </source>
</evidence>
<protein>
    <recommendedName>
        <fullName evidence="8">Integral membrane bound transporter domain-containing protein</fullName>
    </recommendedName>
</protein>
<feature type="transmembrane region" description="Helical" evidence="7">
    <location>
        <begin position="54"/>
        <end position="76"/>
    </location>
</feature>
<dbReference type="GO" id="GO:0005886">
    <property type="term" value="C:plasma membrane"/>
    <property type="evidence" value="ECO:0007669"/>
    <property type="project" value="UniProtKB-SubCell"/>
</dbReference>
<feature type="transmembrane region" description="Helical" evidence="7">
    <location>
        <begin position="158"/>
        <end position="176"/>
    </location>
</feature>
<dbReference type="AlphaFoldDB" id="A0A5N0VIC7"/>
<dbReference type="InterPro" id="IPR049453">
    <property type="entry name" value="Memb_transporter_dom"/>
</dbReference>
<keyword evidence="4 7" id="KW-1133">Transmembrane helix</keyword>
<keyword evidence="5 7" id="KW-0472">Membrane</keyword>
<name>A0A5N0VIC7_9PSEU</name>
<evidence type="ECO:0000256" key="2">
    <source>
        <dbReference type="ARBA" id="ARBA00022475"/>
    </source>
</evidence>
<dbReference type="EMBL" id="VMNW02000007">
    <property type="protein sequence ID" value="KAA9164461.1"/>
    <property type="molecule type" value="Genomic_DNA"/>
</dbReference>
<feature type="transmembrane region" description="Helical" evidence="7">
    <location>
        <begin position="134"/>
        <end position="151"/>
    </location>
</feature>
<feature type="transmembrane region" description="Helical" evidence="7">
    <location>
        <begin position="426"/>
        <end position="444"/>
    </location>
</feature>
<evidence type="ECO:0000256" key="1">
    <source>
        <dbReference type="ARBA" id="ARBA00004651"/>
    </source>
</evidence>
<comment type="similarity">
    <text evidence="6">Belongs to the YccS/YhfK family.</text>
</comment>
<feature type="transmembrane region" description="Helical" evidence="7">
    <location>
        <begin position="182"/>
        <end position="204"/>
    </location>
</feature>
<comment type="subcellular location">
    <subcellularLocation>
        <location evidence="1">Cell membrane</location>
        <topology evidence="1">Multi-pass membrane protein</topology>
    </subcellularLocation>
</comment>
<gene>
    <name evidence="9" type="ORF">FPZ12_007675</name>
</gene>
<proteinExistence type="inferred from homology"/>
<feature type="transmembrane region" description="Helical" evidence="7">
    <location>
        <begin position="531"/>
        <end position="549"/>
    </location>
</feature>
<dbReference type="PANTHER" id="PTHR30509">
    <property type="entry name" value="P-HYDROXYBENZOIC ACID EFFLUX PUMP SUBUNIT-RELATED"/>
    <property type="match status" value="1"/>
</dbReference>
<dbReference type="Pfam" id="PF13620">
    <property type="entry name" value="CarboxypepD_reg"/>
    <property type="match status" value="1"/>
</dbReference>
<reference evidence="9" key="1">
    <citation type="submission" date="2019-09" db="EMBL/GenBank/DDBJ databases">
        <authorList>
            <person name="Teo W.F.A."/>
            <person name="Duangmal K."/>
        </authorList>
    </citation>
    <scope>NUCLEOTIDE SEQUENCE [LARGE SCALE GENOMIC DNA]</scope>
    <source>
        <strain evidence="9">K81G1</strain>
    </source>
</reference>
<evidence type="ECO:0000256" key="6">
    <source>
        <dbReference type="ARBA" id="ARBA00043993"/>
    </source>
</evidence>
<keyword evidence="10" id="KW-1185">Reference proteome</keyword>
<evidence type="ECO:0000259" key="8">
    <source>
        <dbReference type="Pfam" id="PF13515"/>
    </source>
</evidence>
<dbReference type="Proteomes" id="UP000319769">
    <property type="component" value="Unassembled WGS sequence"/>
</dbReference>
<feature type="transmembrane region" description="Helical" evidence="7">
    <location>
        <begin position="112"/>
        <end position="128"/>
    </location>
</feature>
<evidence type="ECO:0000256" key="4">
    <source>
        <dbReference type="ARBA" id="ARBA00022989"/>
    </source>
</evidence>
<accession>A0A5N0VIC7</accession>
<feature type="transmembrane region" description="Helical" evidence="7">
    <location>
        <begin position="478"/>
        <end position="511"/>
    </location>
</feature>
<dbReference type="PANTHER" id="PTHR30509:SF9">
    <property type="entry name" value="MULTIDRUG RESISTANCE PROTEIN MDTO"/>
    <property type="match status" value="1"/>
</dbReference>
<feature type="domain" description="Integral membrane bound transporter" evidence="8">
    <location>
        <begin position="413"/>
        <end position="540"/>
    </location>
</feature>
<comment type="caution">
    <text evidence="9">The sequence shown here is derived from an EMBL/GenBank/DDBJ whole genome shotgun (WGS) entry which is preliminary data.</text>
</comment>
<dbReference type="SUPFAM" id="SSF49452">
    <property type="entry name" value="Starch-binding domain-like"/>
    <property type="match status" value="1"/>
</dbReference>
<evidence type="ECO:0000313" key="9">
    <source>
        <dbReference type="EMBL" id="KAA9164461.1"/>
    </source>
</evidence>
<evidence type="ECO:0000313" key="10">
    <source>
        <dbReference type="Proteomes" id="UP000319769"/>
    </source>
</evidence>
<evidence type="ECO:0000256" key="5">
    <source>
        <dbReference type="ARBA" id="ARBA00023136"/>
    </source>
</evidence>